<organism evidence="1 2">
    <name type="scientific">Kaistella pullorum</name>
    <dbReference type="NCBI Taxonomy" id="2763074"/>
    <lineage>
        <taxon>Bacteria</taxon>
        <taxon>Pseudomonadati</taxon>
        <taxon>Bacteroidota</taxon>
        <taxon>Flavobacteriia</taxon>
        <taxon>Flavobacteriales</taxon>
        <taxon>Weeksellaceae</taxon>
        <taxon>Chryseobacterium group</taxon>
        <taxon>Kaistella</taxon>
    </lineage>
</organism>
<protein>
    <submittedName>
        <fullName evidence="1">Uncharacterized protein</fullName>
    </submittedName>
</protein>
<comment type="caution">
    <text evidence="1">The sequence shown here is derived from an EMBL/GenBank/DDBJ whole genome shotgun (WGS) entry which is preliminary data.</text>
</comment>
<sequence>MENKSDSELWAEVESFFQRNFDTDKHPQIDTILFLIGVQELGSGQQKYTKDDKLNILHIAVCRLLQPFGYYAFSHYDDDGYPHFTELEKLPELKPNEQQILMKKAIIQYFIDENLFDSEVPQAD</sequence>
<dbReference type="Proteomes" id="UP000626242">
    <property type="component" value="Unassembled WGS sequence"/>
</dbReference>
<evidence type="ECO:0000313" key="1">
    <source>
        <dbReference type="EMBL" id="MBD8017487.1"/>
    </source>
</evidence>
<dbReference type="EMBL" id="JACSPS010000001">
    <property type="protein sequence ID" value="MBD8017487.1"/>
    <property type="molecule type" value="Genomic_DNA"/>
</dbReference>
<evidence type="ECO:0000313" key="2">
    <source>
        <dbReference type="Proteomes" id="UP000626242"/>
    </source>
</evidence>
<reference evidence="1 2" key="1">
    <citation type="submission" date="2020-08" db="EMBL/GenBank/DDBJ databases">
        <title>A Genomic Blueprint of the Chicken Gut Microbiome.</title>
        <authorList>
            <person name="Gilroy R."/>
            <person name="Ravi A."/>
            <person name="Getino M."/>
            <person name="Pursley I."/>
            <person name="Horton D.L."/>
            <person name="Alikhan N.-F."/>
            <person name="Baker D."/>
            <person name="Gharbi K."/>
            <person name="Hall N."/>
            <person name="Watson M."/>
            <person name="Adriaenssens E.M."/>
            <person name="Foster-Nyarko E."/>
            <person name="Jarju S."/>
            <person name="Secka A."/>
            <person name="Antonio M."/>
            <person name="Oren A."/>
            <person name="Chaudhuri R."/>
            <person name="La Ragione R.M."/>
            <person name="Hildebrand F."/>
            <person name="Pallen M.J."/>
        </authorList>
    </citation>
    <scope>NUCLEOTIDE SEQUENCE [LARGE SCALE GENOMIC DNA]</scope>
    <source>
        <strain evidence="1 2">Sa1CVA4</strain>
    </source>
</reference>
<dbReference type="RefSeq" id="WP_251832689.1">
    <property type="nucleotide sequence ID" value="NZ_JACSPS010000001.1"/>
</dbReference>
<gene>
    <name evidence="1" type="ORF">H9628_03300</name>
</gene>
<proteinExistence type="predicted"/>
<keyword evidence="2" id="KW-1185">Reference proteome</keyword>
<name>A0ABR8WKN3_9FLAO</name>
<accession>A0ABR8WKN3</accession>